<dbReference type="InterPro" id="IPR036554">
    <property type="entry name" value="GHMP_kinase_C_sf"/>
</dbReference>
<dbReference type="InterPro" id="IPR014721">
    <property type="entry name" value="Ribsml_uS5_D2-typ_fold_subgr"/>
</dbReference>
<dbReference type="EMBL" id="JACTAG010000002">
    <property type="protein sequence ID" value="MBD3664405.1"/>
    <property type="molecule type" value="Genomic_DNA"/>
</dbReference>
<proteinExistence type="inferred from homology"/>
<dbReference type="EC" id="2.7.1.148" evidence="2 10"/>
<feature type="active site" evidence="10">
    <location>
        <position position="145"/>
    </location>
</feature>
<dbReference type="PANTHER" id="PTHR43527">
    <property type="entry name" value="4-DIPHOSPHOCYTIDYL-2-C-METHYL-D-ERYTHRITOL KINASE, CHLOROPLASTIC"/>
    <property type="match status" value="1"/>
</dbReference>
<evidence type="ECO:0000313" key="13">
    <source>
        <dbReference type="EMBL" id="MBD3664405.1"/>
    </source>
</evidence>
<evidence type="ECO:0000256" key="3">
    <source>
        <dbReference type="ARBA" id="ARBA00017473"/>
    </source>
</evidence>
<evidence type="ECO:0000259" key="11">
    <source>
        <dbReference type="Pfam" id="PF00288"/>
    </source>
</evidence>
<keyword evidence="8 10" id="KW-0414">Isoprene biosynthesis</keyword>
<name>A0A927HGM4_9RHOB</name>
<evidence type="ECO:0000256" key="2">
    <source>
        <dbReference type="ARBA" id="ARBA00012052"/>
    </source>
</evidence>
<evidence type="ECO:0000256" key="4">
    <source>
        <dbReference type="ARBA" id="ARBA00022679"/>
    </source>
</evidence>
<dbReference type="InterPro" id="IPR013750">
    <property type="entry name" value="GHMP_kinase_C_dom"/>
</dbReference>
<comment type="function">
    <text evidence="10">Catalyzes the phosphorylation of the position 2 hydroxy group of 4-diphosphocytidyl-2C-methyl-D-erythritol.</text>
</comment>
<protein>
    <recommendedName>
        <fullName evidence="3 10">4-diphosphocytidyl-2-C-methyl-D-erythritol kinase</fullName>
        <shortName evidence="10">CMK</shortName>
        <ecNumber evidence="2 10">2.7.1.148</ecNumber>
    </recommendedName>
    <alternativeName>
        <fullName evidence="9 10">4-(cytidine-5'-diphospho)-2-C-methyl-D-erythritol kinase</fullName>
    </alternativeName>
</protein>
<comment type="similarity">
    <text evidence="1 10">Belongs to the GHMP kinase family. IspE subfamily.</text>
</comment>
<evidence type="ECO:0000256" key="5">
    <source>
        <dbReference type="ARBA" id="ARBA00022741"/>
    </source>
</evidence>
<evidence type="ECO:0000256" key="1">
    <source>
        <dbReference type="ARBA" id="ARBA00009684"/>
    </source>
</evidence>
<accession>A0A927HGM4</accession>
<dbReference type="RefSeq" id="WP_191075437.1">
    <property type="nucleotide sequence ID" value="NZ_JACTAG010000002.1"/>
</dbReference>
<feature type="domain" description="GHMP kinase N-terminal" evidence="11">
    <location>
        <begin position="76"/>
        <end position="120"/>
    </location>
</feature>
<dbReference type="InterPro" id="IPR004424">
    <property type="entry name" value="IspE"/>
</dbReference>
<dbReference type="HAMAP" id="MF_00061">
    <property type="entry name" value="IspE"/>
    <property type="match status" value="1"/>
</dbReference>
<dbReference type="Proteomes" id="UP000635142">
    <property type="component" value="Unassembled WGS sequence"/>
</dbReference>
<keyword evidence="5 10" id="KW-0547">Nucleotide-binding</keyword>
<comment type="pathway">
    <text evidence="10">Isoprenoid biosynthesis; isopentenyl diphosphate biosynthesis via DXP pathway; isopentenyl diphosphate from 1-deoxy-D-xylulose 5-phosphate: step 3/6.</text>
</comment>
<keyword evidence="4 10" id="KW-0808">Transferase</keyword>
<dbReference type="InterPro" id="IPR020568">
    <property type="entry name" value="Ribosomal_Su5_D2-typ_SF"/>
</dbReference>
<dbReference type="NCBIfam" id="NF011202">
    <property type="entry name" value="PRK14608.1"/>
    <property type="match status" value="1"/>
</dbReference>
<keyword evidence="7 10" id="KW-0067">ATP-binding</keyword>
<dbReference type="Gene3D" id="3.30.70.890">
    <property type="entry name" value="GHMP kinase, C-terminal domain"/>
    <property type="match status" value="1"/>
</dbReference>
<evidence type="ECO:0000256" key="7">
    <source>
        <dbReference type="ARBA" id="ARBA00022840"/>
    </source>
</evidence>
<evidence type="ECO:0000256" key="6">
    <source>
        <dbReference type="ARBA" id="ARBA00022777"/>
    </source>
</evidence>
<feature type="binding site" evidence="10">
    <location>
        <begin position="97"/>
        <end position="107"/>
    </location>
    <ligand>
        <name>ATP</name>
        <dbReference type="ChEBI" id="CHEBI:30616"/>
    </ligand>
</feature>
<dbReference type="GO" id="GO:0016114">
    <property type="term" value="P:terpenoid biosynthetic process"/>
    <property type="evidence" value="ECO:0007669"/>
    <property type="project" value="UniProtKB-UniRule"/>
</dbReference>
<comment type="caution">
    <text evidence="13">The sequence shown here is derived from an EMBL/GenBank/DDBJ whole genome shotgun (WGS) entry which is preliminary data.</text>
</comment>
<dbReference type="PIRSF" id="PIRSF010376">
    <property type="entry name" value="IspE"/>
    <property type="match status" value="1"/>
</dbReference>
<sequence length="302" mass="32267">MVRKGFAVTSFAPAKINLALHVTGQHENGYHLLDTLVAFADIGDRVTLHTERGSALRVTGPGRAGVPASDDNILRKVAARFWTQDEALSIDLEKHLPVASGIGGGSADAAAAYRAMKALRTWTKRQRQDAPGREDTDALFQIGADVPMCVLSEPARVQGFGEKIAPIKDFPVLHAVLVNPGVAVSTPKVFAALQDRVNAPMTALSDPLTAVTLMDWLQAQRNDLQAPAITLVPNIEDVLTRIGDTQGCRLARMSGSGATCFGLYGARDEADQAAEAVIACRPDWWVRSSTLTGQDLVAPKPL</sequence>
<dbReference type="NCBIfam" id="TIGR00154">
    <property type="entry name" value="ispE"/>
    <property type="match status" value="1"/>
</dbReference>
<keyword evidence="14" id="KW-1185">Reference proteome</keyword>
<dbReference type="SUPFAM" id="SSF55060">
    <property type="entry name" value="GHMP Kinase, C-terminal domain"/>
    <property type="match status" value="1"/>
</dbReference>
<dbReference type="GO" id="GO:0050515">
    <property type="term" value="F:4-(cytidine 5'-diphospho)-2-C-methyl-D-erythritol kinase activity"/>
    <property type="evidence" value="ECO:0007669"/>
    <property type="project" value="UniProtKB-UniRule"/>
</dbReference>
<dbReference type="Gene3D" id="3.30.230.10">
    <property type="match status" value="1"/>
</dbReference>
<keyword evidence="6 10" id="KW-0418">Kinase</keyword>
<feature type="active site" evidence="10">
    <location>
        <position position="15"/>
    </location>
</feature>
<dbReference type="Pfam" id="PF08544">
    <property type="entry name" value="GHMP_kinases_C"/>
    <property type="match status" value="1"/>
</dbReference>
<evidence type="ECO:0000256" key="10">
    <source>
        <dbReference type="HAMAP-Rule" id="MF_00061"/>
    </source>
</evidence>
<evidence type="ECO:0000259" key="12">
    <source>
        <dbReference type="Pfam" id="PF08544"/>
    </source>
</evidence>
<dbReference type="GO" id="GO:0019288">
    <property type="term" value="P:isopentenyl diphosphate biosynthetic process, methylerythritol 4-phosphate pathway"/>
    <property type="evidence" value="ECO:0007669"/>
    <property type="project" value="UniProtKB-UniRule"/>
</dbReference>
<gene>
    <name evidence="10" type="primary">ispE</name>
    <name evidence="13" type="ORF">H9Q16_10760</name>
</gene>
<dbReference type="AlphaFoldDB" id="A0A927HGM4"/>
<dbReference type="InterPro" id="IPR006204">
    <property type="entry name" value="GHMP_kinase_N_dom"/>
</dbReference>
<dbReference type="PANTHER" id="PTHR43527:SF2">
    <property type="entry name" value="4-DIPHOSPHOCYTIDYL-2-C-METHYL-D-ERYTHRITOL KINASE, CHLOROPLASTIC"/>
    <property type="match status" value="1"/>
</dbReference>
<reference evidence="13" key="1">
    <citation type="submission" date="2020-08" db="EMBL/GenBank/DDBJ databases">
        <title>Sulfitobacter aestuariivivens sp. nov., isolated from a tidal flat.</title>
        <authorList>
            <person name="Park S."/>
            <person name="Yoon J.-H."/>
        </authorList>
    </citation>
    <scope>NUCLEOTIDE SEQUENCE</scope>
    <source>
        <strain evidence="13">TSTF-M16</strain>
    </source>
</reference>
<evidence type="ECO:0000256" key="8">
    <source>
        <dbReference type="ARBA" id="ARBA00023229"/>
    </source>
</evidence>
<organism evidence="13 14">
    <name type="scientific">Sulfitobacter aestuariivivens</name>
    <dbReference type="NCBI Taxonomy" id="2766981"/>
    <lineage>
        <taxon>Bacteria</taxon>
        <taxon>Pseudomonadati</taxon>
        <taxon>Pseudomonadota</taxon>
        <taxon>Alphaproteobacteria</taxon>
        <taxon>Rhodobacterales</taxon>
        <taxon>Roseobacteraceae</taxon>
        <taxon>Sulfitobacter</taxon>
    </lineage>
</organism>
<dbReference type="GO" id="GO:0005524">
    <property type="term" value="F:ATP binding"/>
    <property type="evidence" value="ECO:0007669"/>
    <property type="project" value="UniProtKB-UniRule"/>
</dbReference>
<evidence type="ECO:0000313" key="14">
    <source>
        <dbReference type="Proteomes" id="UP000635142"/>
    </source>
</evidence>
<comment type="catalytic activity">
    <reaction evidence="10">
        <text>4-CDP-2-C-methyl-D-erythritol + ATP = 4-CDP-2-C-methyl-D-erythritol 2-phosphate + ADP + H(+)</text>
        <dbReference type="Rhea" id="RHEA:18437"/>
        <dbReference type="ChEBI" id="CHEBI:15378"/>
        <dbReference type="ChEBI" id="CHEBI:30616"/>
        <dbReference type="ChEBI" id="CHEBI:57823"/>
        <dbReference type="ChEBI" id="CHEBI:57919"/>
        <dbReference type="ChEBI" id="CHEBI:456216"/>
        <dbReference type="EC" id="2.7.1.148"/>
    </reaction>
</comment>
<dbReference type="SUPFAM" id="SSF54211">
    <property type="entry name" value="Ribosomal protein S5 domain 2-like"/>
    <property type="match status" value="1"/>
</dbReference>
<evidence type="ECO:0000256" key="9">
    <source>
        <dbReference type="ARBA" id="ARBA00032554"/>
    </source>
</evidence>
<feature type="domain" description="GHMP kinase C-terminal" evidence="12">
    <location>
        <begin position="213"/>
        <end position="277"/>
    </location>
</feature>
<dbReference type="Pfam" id="PF00288">
    <property type="entry name" value="GHMP_kinases_N"/>
    <property type="match status" value="1"/>
</dbReference>